<name>A0A6A7Z690_9PSED</name>
<comment type="caution">
    <text evidence="1">The sequence shown here is derived from an EMBL/GenBank/DDBJ whole genome shotgun (WGS) entry which is preliminary data.</text>
</comment>
<dbReference type="NCBIfam" id="TIGR01643">
    <property type="entry name" value="YD_repeat_2x"/>
    <property type="match status" value="3"/>
</dbReference>
<dbReference type="AlphaFoldDB" id="A0A6A7Z690"/>
<dbReference type="InterPro" id="IPR006530">
    <property type="entry name" value="YD"/>
</dbReference>
<dbReference type="EMBL" id="WIVW01000200">
    <property type="protein sequence ID" value="MQU29749.1"/>
    <property type="molecule type" value="Genomic_DNA"/>
</dbReference>
<accession>A0A6A7Z690</accession>
<evidence type="ECO:0000313" key="2">
    <source>
        <dbReference type="EMBL" id="MQU29749.1"/>
    </source>
</evidence>
<dbReference type="Proteomes" id="UP000437970">
    <property type="component" value="Unassembled WGS sequence"/>
</dbReference>
<dbReference type="Pfam" id="PF05593">
    <property type="entry name" value="RHS_repeat"/>
    <property type="match status" value="2"/>
</dbReference>
<dbReference type="InterPro" id="IPR031325">
    <property type="entry name" value="RHS_repeat"/>
</dbReference>
<dbReference type="Gene3D" id="2.180.10.10">
    <property type="entry name" value="RHS repeat-associated core"/>
    <property type="match status" value="1"/>
</dbReference>
<proteinExistence type="predicted"/>
<feature type="non-terminal residue" evidence="1">
    <location>
        <position position="106"/>
    </location>
</feature>
<organism evidence="1">
    <name type="scientific">Pseudomonas helleri</name>
    <dbReference type="NCBI Taxonomy" id="1608996"/>
    <lineage>
        <taxon>Bacteria</taxon>
        <taxon>Pseudomonadati</taxon>
        <taxon>Pseudomonadota</taxon>
        <taxon>Gammaproteobacteria</taxon>
        <taxon>Pseudomonadales</taxon>
        <taxon>Pseudomonadaceae</taxon>
        <taxon>Pseudomonas</taxon>
    </lineage>
</organism>
<evidence type="ECO:0000313" key="1">
    <source>
        <dbReference type="EMBL" id="MQT82930.1"/>
    </source>
</evidence>
<dbReference type="RefSeq" id="WP_153383349.1">
    <property type="nucleotide sequence ID" value="NZ_WIVW01000200.1"/>
</dbReference>
<sequence length="106" mass="12265">LIAEKDPLGAVTEYQYNESGHLTALIPPEDEPTYYSYLDGHVRKIRRGMAQWYYERNAQGDITRQTDPDGHITRYTYSPQGKITLIQHPDDSYHQLTWNTHGQLTG</sequence>
<protein>
    <recommendedName>
        <fullName evidence="4">RHS repeat protein</fullName>
    </recommendedName>
</protein>
<evidence type="ECO:0000313" key="3">
    <source>
        <dbReference type="Proteomes" id="UP000437970"/>
    </source>
</evidence>
<reference evidence="1 3" key="1">
    <citation type="submission" date="2019-10" db="EMBL/GenBank/DDBJ databases">
        <title>Evaluation of single-gene subtyping targets for Pseudomonas.</title>
        <authorList>
            <person name="Reichler S.J."/>
            <person name="Orsi R.H."/>
            <person name="Wiedmann M."/>
            <person name="Martin N.H."/>
            <person name="Murphy S.I."/>
        </authorList>
    </citation>
    <scope>NUCLEOTIDE SEQUENCE</scope>
    <source>
        <strain evidence="2 3">FSL R10-1984</strain>
        <strain evidence="1">FSL R10-2339</strain>
    </source>
</reference>
<feature type="non-terminal residue" evidence="1">
    <location>
        <position position="1"/>
    </location>
</feature>
<evidence type="ECO:0008006" key="4">
    <source>
        <dbReference type="Google" id="ProtNLM"/>
    </source>
</evidence>
<dbReference type="EMBL" id="WIWC01000144">
    <property type="protein sequence ID" value="MQT82930.1"/>
    <property type="molecule type" value="Genomic_DNA"/>
</dbReference>
<gene>
    <name evidence="1" type="ORF">GHN86_23160</name>
    <name evidence="2" type="ORF">GHO29_25265</name>
</gene>